<evidence type="ECO:0000313" key="3">
    <source>
        <dbReference type="Proteomes" id="UP000314294"/>
    </source>
</evidence>
<evidence type="ECO:0000313" key="2">
    <source>
        <dbReference type="EMBL" id="TNN35696.1"/>
    </source>
</evidence>
<evidence type="ECO:0000256" key="1">
    <source>
        <dbReference type="SAM" id="MobiDB-lite"/>
    </source>
</evidence>
<dbReference type="AlphaFoldDB" id="A0A4Z2F393"/>
<organism evidence="2 3">
    <name type="scientific">Liparis tanakae</name>
    <name type="common">Tanaka's snailfish</name>
    <dbReference type="NCBI Taxonomy" id="230148"/>
    <lineage>
        <taxon>Eukaryota</taxon>
        <taxon>Metazoa</taxon>
        <taxon>Chordata</taxon>
        <taxon>Craniata</taxon>
        <taxon>Vertebrata</taxon>
        <taxon>Euteleostomi</taxon>
        <taxon>Actinopterygii</taxon>
        <taxon>Neopterygii</taxon>
        <taxon>Teleostei</taxon>
        <taxon>Neoteleostei</taxon>
        <taxon>Acanthomorphata</taxon>
        <taxon>Eupercaria</taxon>
        <taxon>Perciformes</taxon>
        <taxon>Cottioidei</taxon>
        <taxon>Cottales</taxon>
        <taxon>Liparidae</taxon>
        <taxon>Liparis</taxon>
    </lineage>
</organism>
<sequence>MSFLTGDRTTDAQLWLKGPVGGGEAAAYRVTEVGKETRRRPWPAAWPRRCTARSGSARRSSDWADLRGQRPSAGVERQGRGEREAACYLSAYELHLERQLDPGDADGASAGPRGHGVLAVLRRLGAAPLPQPGHLGQQGGALLTWRREARRVRGRAALAEGRRRGGGVAAAPHLTGDQQQLLGLRLLQRAAPVVLVGAAAQSLQRLADHPLAELAHSNVLLPLTSHRDGLLGVDGGAELLWRSSLDSGGDALDGARIFAALGSRSHLGTEDGSYLYRGADSSGGGVLSSGVKSREGGRDSRLAASRWRGVTPASTALLRGERAPLGEEPGSAPAPRGFSLAPHSSSLDPTSSSLFPFSVSILLSLSPAQTPMPLSWSSPSAPLSSSSSSIRPAYSRTSSNIWSMISAVLVSSKQSEGRTGSSQRGEQEAVRGANRKQSEGRTGSSQRGEDPPELPHYEVSTLAGHHQLCDPLPLVSPVARCHHVLHPVLHLVLHPVLQLRWRCTSLPVSPDTLLSALESSMSSGCRTKETLFERSPPSAPRAPSLGPPPPALLSPPPALLSPPPALLSSPPALLPGARLLLLLVWRPGELISSSCSRRKSSLGLEVSSALRPVLLCLRDVLLCLRDVLLCLRDVLLCLRDVLMLDASGLTVADHPASGGVPLSFLTINTLVFFLLLSGYERVFLASRISPRPQLLIR</sequence>
<feature type="region of interest" description="Disordered" evidence="1">
    <location>
        <begin position="371"/>
        <end position="390"/>
    </location>
</feature>
<feature type="compositionally biased region" description="Basic and acidic residues" evidence="1">
    <location>
        <begin position="292"/>
        <end position="301"/>
    </location>
</feature>
<feature type="region of interest" description="Disordered" evidence="1">
    <location>
        <begin position="47"/>
        <end position="80"/>
    </location>
</feature>
<comment type="caution">
    <text evidence="2">The sequence shown here is derived from an EMBL/GenBank/DDBJ whole genome shotgun (WGS) entry which is preliminary data.</text>
</comment>
<feature type="region of interest" description="Disordered" evidence="1">
    <location>
        <begin position="282"/>
        <end position="305"/>
    </location>
</feature>
<feature type="region of interest" description="Disordered" evidence="1">
    <location>
        <begin position="413"/>
        <end position="457"/>
    </location>
</feature>
<dbReference type="EMBL" id="SRLO01001723">
    <property type="protein sequence ID" value="TNN35696.1"/>
    <property type="molecule type" value="Genomic_DNA"/>
</dbReference>
<feature type="region of interest" description="Disordered" evidence="1">
    <location>
        <begin position="318"/>
        <end position="345"/>
    </location>
</feature>
<feature type="compositionally biased region" description="Pro residues" evidence="1">
    <location>
        <begin position="537"/>
        <end position="554"/>
    </location>
</feature>
<feature type="region of interest" description="Disordered" evidence="1">
    <location>
        <begin position="526"/>
        <end position="554"/>
    </location>
</feature>
<feature type="compositionally biased region" description="Polar residues" evidence="1">
    <location>
        <begin position="413"/>
        <end position="424"/>
    </location>
</feature>
<keyword evidence="3" id="KW-1185">Reference proteome</keyword>
<reference evidence="2 3" key="1">
    <citation type="submission" date="2019-03" db="EMBL/GenBank/DDBJ databases">
        <title>First draft genome of Liparis tanakae, snailfish: a comprehensive survey of snailfish specific genes.</title>
        <authorList>
            <person name="Kim W."/>
            <person name="Song I."/>
            <person name="Jeong J.-H."/>
            <person name="Kim D."/>
            <person name="Kim S."/>
            <person name="Ryu S."/>
            <person name="Song J.Y."/>
            <person name="Lee S.K."/>
        </authorList>
    </citation>
    <scope>NUCLEOTIDE SEQUENCE [LARGE SCALE GENOMIC DNA]</scope>
    <source>
        <tissue evidence="2">Muscle</tissue>
    </source>
</reference>
<proteinExistence type="predicted"/>
<dbReference type="Proteomes" id="UP000314294">
    <property type="component" value="Unassembled WGS sequence"/>
</dbReference>
<feature type="compositionally biased region" description="Basic and acidic residues" evidence="1">
    <location>
        <begin position="447"/>
        <end position="456"/>
    </location>
</feature>
<accession>A0A4Z2F393</accession>
<feature type="compositionally biased region" description="Basic and acidic residues" evidence="1">
    <location>
        <begin position="59"/>
        <end position="68"/>
    </location>
</feature>
<name>A0A4Z2F393_9TELE</name>
<protein>
    <submittedName>
        <fullName evidence="2">Uncharacterized protein</fullName>
    </submittedName>
</protein>
<gene>
    <name evidence="2" type="ORF">EYF80_054134</name>
</gene>